<gene>
    <name evidence="2" type="ORF">PPRIM_AZ9-3.1.T0770172</name>
</gene>
<dbReference type="EMBL" id="CAJJDM010000080">
    <property type="protein sequence ID" value="CAD8086940.1"/>
    <property type="molecule type" value="Genomic_DNA"/>
</dbReference>
<comment type="caution">
    <text evidence="2">The sequence shown here is derived from an EMBL/GenBank/DDBJ whole genome shotgun (WGS) entry which is preliminary data.</text>
</comment>
<proteinExistence type="predicted"/>
<accession>A0A8S1N359</accession>
<organism evidence="2 3">
    <name type="scientific">Paramecium primaurelia</name>
    <dbReference type="NCBI Taxonomy" id="5886"/>
    <lineage>
        <taxon>Eukaryota</taxon>
        <taxon>Sar</taxon>
        <taxon>Alveolata</taxon>
        <taxon>Ciliophora</taxon>
        <taxon>Intramacronucleata</taxon>
        <taxon>Oligohymenophorea</taxon>
        <taxon>Peniculida</taxon>
        <taxon>Parameciidae</taxon>
        <taxon>Paramecium</taxon>
    </lineage>
</organism>
<keyword evidence="1" id="KW-0812">Transmembrane</keyword>
<evidence type="ECO:0000313" key="3">
    <source>
        <dbReference type="Proteomes" id="UP000688137"/>
    </source>
</evidence>
<keyword evidence="3" id="KW-1185">Reference proteome</keyword>
<name>A0A8S1N359_PARPR</name>
<keyword evidence="1" id="KW-0472">Membrane</keyword>
<keyword evidence="1" id="KW-1133">Transmembrane helix</keyword>
<evidence type="ECO:0000256" key="1">
    <source>
        <dbReference type="SAM" id="Phobius"/>
    </source>
</evidence>
<dbReference type="OMA" id="LESYEWQ"/>
<evidence type="ECO:0000313" key="2">
    <source>
        <dbReference type="EMBL" id="CAD8086940.1"/>
    </source>
</evidence>
<evidence type="ECO:0008006" key="4">
    <source>
        <dbReference type="Google" id="ProtNLM"/>
    </source>
</evidence>
<feature type="transmembrane region" description="Helical" evidence="1">
    <location>
        <begin position="1664"/>
        <end position="1684"/>
    </location>
</feature>
<protein>
    <recommendedName>
        <fullName evidence="4">Transmembrane protein</fullName>
    </recommendedName>
</protein>
<dbReference type="Proteomes" id="UP000688137">
    <property type="component" value="Unassembled WGS sequence"/>
</dbReference>
<sequence length="1717" mass="203367">MIQIFYLLCLALSQEDENQRRYLQLGESVQGFVSPRAQNHHVYLFIVPEIPNQTDLVVQLKTLNPNSDPNLYISKSVQEPLSVQDADVQVCEAQGMEICIINNEKIKENDILYISVVSRFPSRYILRIEQDQEQTLMIESFLTFKLTRDKQSQIIDFTIPKLLEQQTEIEINVQVVNQEFLEEPFQVFMNKYENGPPDNNKYDYKATDTWDNQKVIEFTQTKPFEQYRILIQGEQGAVFRVMASRRQKLKQLNFYETITQVVEKGDFDFYQVNNYFSSFNCDIAIRLTPFKGYAKLFVHYNNQPPLLESYEWQEENKEGEIIYITQQELINKNISITSFYIAVMGEELCTYELQATCQYGDYIMPGSVHQKFVQEQEIIRFDIFDYRNEGHQIQVNLHTLQGIINFIITNCNDEQLCPYNEELFKNQEKYEQMTKYTMIYLNKKQEAQYILNCENFCSYYVLAMLDNNSKQVGKFTIQYKVIERTMNLISNTPHKSQVEKASYQNYKFFVSEEDQIRRLQFLVTPIQGDVTMYLSTVYQQPNELNYEYKSQNNSINFGGRFANQPHSGTYYLSIYGESFSKYIITVWVIKNFQDYQQLGKFPWHYIQLYQGDQHEHYLVNEEFVLYKIDLKGYGQKQQDSLNVILQKEYGQFQIFGFDHPETDESKAIWQSGQIISIMNNDIKYPEILYLKIRLEQIQDSFGSFRIAYYSYNYIIDLFLDEPFFNFLSSNNVQNFRYEYGKKEVFVISKRSFEFDQSSLQIDFQPQFGLDIRYYQNNSTIVVQQNEENYCLNQQNMCSEYFQFYISSKFDTFYSILISKIDKSEIQLKEDQPITKVLPIGEDYFYLYCQGQEVNILAFSYYGELTIFAKIVTTLNSNQPNANQYDKVSKNRKVSSQASIYFSQDEIENFNCIDKCIIKITVVVLRNQMVDINSNFYDYTIQYNSKLIMLRESEIQEGLLIQNGYKFYKIHVNNNDTNLMIMLKPDVNCDADLIVSKSKFPNHNYFDWGSFDLYSDVLIIEPGNNIDPNLPGDYYVGVQGYQECQFAIQYHLKNVEAYDIFQNQPYKFYVGSNYTVFLKLQSYQQTTPFMIFVQSHSETAYFYVDETDQISAKFNSYSQDITTFKYNNFGRGYQKYFTTESLKQDNVLIIALKTYTSEIVTVQVNNNETDIFLEPQTLFQYSLEYNKTVTFTLNPNSEQTILQINLFSGQLICTYSFENLDQESNFSTLILLNIRPDNYNNTFNITNQKEFYLKINFEAIYSSYFSIQYFTEIDQMNYIYSIYPVFFTLKAQSEKEIYYLNQEIFPLKNTSKTFTISIQVQQNYNDILTNQKNRALPLIKVYQNTTQLQLLPIKQTILSNLIQNEYIDTDTTYKIILQNQAQFEQYYQIQIGTSDLRPLIPKIKQLGTNQLYQSSYWALQQKFGYLFYEMQFCNGIFSVYAGKDLGMLSLGQYDNKLDIRQNKQVFGFFDKIDGTDFIYLKFDLIKSLNSKIQNALYTIRVYYVDEKDEIPYDQFFPGLQGYLTPNITDNHDDTLTLFIEFAPLQYIKKNQTEIFEMKQIEYFVILQEKNEDDDLLLDYCSEPSNQISVITNYTDNETSLQIQVPLSNMKWQKQRNFVFTILATVDVLLYKDEQKIQLDYFYEINQIKWNQQQIMIQENSISFNYQWIGICIVMIILIIALILFVKMRRNTIISKYENNEISNQQTEGIEMHYRGLNE</sequence>
<reference evidence="2" key="1">
    <citation type="submission" date="2021-01" db="EMBL/GenBank/DDBJ databases">
        <authorList>
            <consortium name="Genoscope - CEA"/>
            <person name="William W."/>
        </authorList>
    </citation>
    <scope>NUCLEOTIDE SEQUENCE</scope>
</reference>